<dbReference type="GO" id="GO:0005216">
    <property type="term" value="F:monoatomic ion channel activity"/>
    <property type="evidence" value="ECO:0007669"/>
    <property type="project" value="InterPro"/>
</dbReference>
<name>A0A433DJ64_9FUNG</name>
<dbReference type="InterPro" id="IPR024862">
    <property type="entry name" value="TRPV"/>
</dbReference>
<protein>
    <recommendedName>
        <fullName evidence="7">Ion transport domain-containing protein</fullName>
    </recommendedName>
</protein>
<dbReference type="InterPro" id="IPR005821">
    <property type="entry name" value="Ion_trans_dom"/>
</dbReference>
<evidence type="ECO:0000256" key="5">
    <source>
        <dbReference type="ARBA" id="ARBA00023136"/>
    </source>
</evidence>
<organism evidence="8 9">
    <name type="scientific">Jimgerdemannia flammicorona</name>
    <dbReference type="NCBI Taxonomy" id="994334"/>
    <lineage>
        <taxon>Eukaryota</taxon>
        <taxon>Fungi</taxon>
        <taxon>Fungi incertae sedis</taxon>
        <taxon>Mucoromycota</taxon>
        <taxon>Mucoromycotina</taxon>
        <taxon>Endogonomycetes</taxon>
        <taxon>Endogonales</taxon>
        <taxon>Endogonaceae</taxon>
        <taxon>Jimgerdemannia</taxon>
    </lineage>
</organism>
<reference evidence="8 9" key="1">
    <citation type="journal article" date="2018" name="New Phytol.">
        <title>Phylogenomics of Endogonaceae and evolution of mycorrhizas within Mucoromycota.</title>
        <authorList>
            <person name="Chang Y."/>
            <person name="Desiro A."/>
            <person name="Na H."/>
            <person name="Sandor L."/>
            <person name="Lipzen A."/>
            <person name="Clum A."/>
            <person name="Barry K."/>
            <person name="Grigoriev I.V."/>
            <person name="Martin F.M."/>
            <person name="Stajich J.E."/>
            <person name="Smith M.E."/>
            <person name="Bonito G."/>
            <person name="Spatafora J.W."/>
        </authorList>
    </citation>
    <scope>NUCLEOTIDE SEQUENCE [LARGE SCALE GENOMIC DNA]</scope>
    <source>
        <strain evidence="8 9">GMNB39</strain>
    </source>
</reference>
<feature type="transmembrane region" description="Helical" evidence="6">
    <location>
        <begin position="883"/>
        <end position="904"/>
    </location>
</feature>
<dbReference type="PANTHER" id="PTHR10582">
    <property type="entry name" value="TRANSIENT RECEPTOR POTENTIAL ION CHANNEL PROTEIN"/>
    <property type="match status" value="1"/>
</dbReference>
<evidence type="ECO:0000313" key="8">
    <source>
        <dbReference type="EMBL" id="RUP50845.1"/>
    </source>
</evidence>
<evidence type="ECO:0000259" key="7">
    <source>
        <dbReference type="Pfam" id="PF00520"/>
    </source>
</evidence>
<feature type="domain" description="Ion transport" evidence="7">
    <location>
        <begin position="821"/>
        <end position="1052"/>
    </location>
</feature>
<dbReference type="Gene3D" id="1.10.287.70">
    <property type="match status" value="1"/>
</dbReference>
<evidence type="ECO:0000256" key="6">
    <source>
        <dbReference type="SAM" id="Phobius"/>
    </source>
</evidence>
<keyword evidence="2 6" id="KW-0812">Transmembrane</keyword>
<sequence length="1121" mass="128679">MLPPDTMIINTGSTVGSTVPTKNNSTILFNIDESIHSTEQVHYFKGDAVISDDFYFEIFLDREHMPSSVWLGYVNEKWSSSDFDATAATWSWEPMTGFLKYEGLLYAHDPSSTNIDITIGFGVKKFKDDGEDCWSFVRREQLPKDLYPAIRLMQSSPTLRINSSTPFYHQGSPFSCSPHQAPIEHSQCSQDYRYAACFSPKDCVLSVWRLLEPVPELIEHISVPEFKATAQRCSPEDLKNMFTIAISNTDGEEKPQIVLSRYNAKGVDGQILFLNYGRANRPIKPETIVGKIDTLGDGSTLLILGAERLFLVNMKTRSLLRIFDVKDLDIRPPIAAPEEKRFMRTIGLEHFIWHHNLDHLTMWHAPTGRLEQTFRFTPQDDLKVDYDNSLPAAPASTSSLKEQDLKENLIFQRKPDQPTERKLEIVQLFEGSPFDVNITSEDKLATMILEPWSRSPPICHCVSEDWFVFFGLHTVQVIDAASTTQKYAIKLGWCLPSKKAKFTSIKLKSDDNGSLQEIVIEYDYGGETHRETVKVPMEPPISVKHASRFIQFAGEDDKDARVIKMCRKVLKLAPNEVNEVEFETKTSILSHIALGPLEDAGTLVRKALEDNIYRPRFHDNLWTSSTLVDMLDDGRFEIAVNIVKYCLNGLSPGNKELELGYIAIVMAALPVIAESKPNMSILIAQYVSNVELSRFLGEGNIDARKRRNDVFARVEQLYSVVPFLKLWGDKQLLLLEWWRANVVRPYREWWELLPLEWWHEERHPHPVRLCVSPLYGLNRYPEYASSCNLSPFVQLAFRQSPVFHEPAFKAVIDHKWNTFARYYYFVILILYISYATLYLVAVSFRPSKLSEPSIKYTILVLSAVFLAIFDIRQMRVRWNSRTYWSSFYPWIDRTAFVLVFVSTILSSPDYDQAINLQAWTALTLWLFVVFNFRVFQGFGLFFTVLVQILSSVGWLVFIMTMVIFAFAHAAWILAQLPNAPDTNNPFLSFENSLNAFWQFLCGDFALTDAWDAGNAKRSLNIMRVLFTSVSTIVLLNVLIAILNNVYTDSQETAKKTWLRNRAEFIAMVEVFMLTPAQRQNRNWFPAVVFYEVVPDDFGKYEEDVKSKHPWIKSTGLQDHGN</sequence>
<feature type="transmembrane region" description="Helical" evidence="6">
    <location>
        <begin position="1024"/>
        <end position="1046"/>
    </location>
</feature>
<keyword evidence="5 6" id="KW-0472">Membrane</keyword>
<evidence type="ECO:0000256" key="4">
    <source>
        <dbReference type="ARBA" id="ARBA00022989"/>
    </source>
</evidence>
<proteinExistence type="predicted"/>
<comment type="subcellular location">
    <subcellularLocation>
        <location evidence="1">Membrane</location>
        <topology evidence="1">Multi-pass membrane protein</topology>
    </subcellularLocation>
</comment>
<gene>
    <name evidence="8" type="ORF">BC936DRAFT_137459</name>
</gene>
<dbReference type="GO" id="GO:0005886">
    <property type="term" value="C:plasma membrane"/>
    <property type="evidence" value="ECO:0007669"/>
    <property type="project" value="TreeGrafter"/>
</dbReference>
<evidence type="ECO:0000256" key="2">
    <source>
        <dbReference type="ARBA" id="ARBA00022692"/>
    </source>
</evidence>
<keyword evidence="3" id="KW-0677">Repeat</keyword>
<feature type="transmembrane region" description="Helical" evidence="6">
    <location>
        <begin position="924"/>
        <end position="945"/>
    </location>
</feature>
<dbReference type="AlphaFoldDB" id="A0A433DJ64"/>
<feature type="transmembrane region" description="Helical" evidence="6">
    <location>
        <begin position="853"/>
        <end position="871"/>
    </location>
</feature>
<comment type="caution">
    <text evidence="8">The sequence shown here is derived from an EMBL/GenBank/DDBJ whole genome shotgun (WGS) entry which is preliminary data.</text>
</comment>
<dbReference type="EMBL" id="RBNI01001142">
    <property type="protein sequence ID" value="RUP50845.1"/>
    <property type="molecule type" value="Genomic_DNA"/>
</dbReference>
<dbReference type="Proteomes" id="UP000268093">
    <property type="component" value="Unassembled WGS sequence"/>
</dbReference>
<dbReference type="GO" id="GO:0098703">
    <property type="term" value="P:calcium ion import across plasma membrane"/>
    <property type="evidence" value="ECO:0007669"/>
    <property type="project" value="TreeGrafter"/>
</dbReference>
<dbReference type="PANTHER" id="PTHR10582:SF2">
    <property type="entry name" value="INACTIVE"/>
    <property type="match status" value="1"/>
</dbReference>
<feature type="transmembrane region" description="Helical" evidence="6">
    <location>
        <begin position="822"/>
        <end position="841"/>
    </location>
</feature>
<dbReference type="OrthoDB" id="310870at2759"/>
<feature type="transmembrane region" description="Helical" evidence="6">
    <location>
        <begin position="657"/>
        <end position="673"/>
    </location>
</feature>
<dbReference type="Pfam" id="PF00520">
    <property type="entry name" value="Ion_trans"/>
    <property type="match status" value="1"/>
</dbReference>
<keyword evidence="9" id="KW-1185">Reference proteome</keyword>
<evidence type="ECO:0000256" key="3">
    <source>
        <dbReference type="ARBA" id="ARBA00022737"/>
    </source>
</evidence>
<evidence type="ECO:0000256" key="1">
    <source>
        <dbReference type="ARBA" id="ARBA00004141"/>
    </source>
</evidence>
<keyword evidence="4 6" id="KW-1133">Transmembrane helix</keyword>
<evidence type="ECO:0000313" key="9">
    <source>
        <dbReference type="Proteomes" id="UP000268093"/>
    </source>
</evidence>
<accession>A0A433DJ64</accession>
<feature type="transmembrane region" description="Helical" evidence="6">
    <location>
        <begin position="952"/>
        <end position="974"/>
    </location>
</feature>